<dbReference type="EMBL" id="CAJOBO010009477">
    <property type="protein sequence ID" value="CAF4592489.1"/>
    <property type="molecule type" value="Genomic_DNA"/>
</dbReference>
<name>A0A821BHZ0_9BILA</name>
<sequence length="240" mass="27125">DQVDDEEINSDESSEAMDTIPSDGNIDEQVNVVFAKKQIVPTTVTIREADRTELFIRRHIEMPAGSRCCKLHTVDKRLIPEAFQSLAPHKVQYRLFSRQALINLLKSYRTRLNNNKHLDFDECMCLTDADYIKLTGFTRAQHAHTLSHIPPTSLKNSATRSARSALAYVLMKLKLGLSDSVLTSMVGVNSKRQMSRIINEARVAVTKHFVPRYLGLAHLTRQDVINKHTSSIANRLLTEG</sequence>
<gene>
    <name evidence="2" type="ORF">HFQ381_LOCUS33107</name>
</gene>
<accession>A0A821BHZ0</accession>
<evidence type="ECO:0000313" key="2">
    <source>
        <dbReference type="EMBL" id="CAF4592489.1"/>
    </source>
</evidence>
<evidence type="ECO:0000256" key="1">
    <source>
        <dbReference type="SAM" id="MobiDB-lite"/>
    </source>
</evidence>
<dbReference type="Proteomes" id="UP000663851">
    <property type="component" value="Unassembled WGS sequence"/>
</dbReference>
<comment type="caution">
    <text evidence="2">The sequence shown here is derived from an EMBL/GenBank/DDBJ whole genome shotgun (WGS) entry which is preliminary data.</text>
</comment>
<evidence type="ECO:0000313" key="3">
    <source>
        <dbReference type="Proteomes" id="UP000663851"/>
    </source>
</evidence>
<dbReference type="AlphaFoldDB" id="A0A821BHZ0"/>
<feature type="compositionally biased region" description="Acidic residues" evidence="1">
    <location>
        <begin position="1"/>
        <end position="15"/>
    </location>
</feature>
<feature type="non-terminal residue" evidence="2">
    <location>
        <position position="1"/>
    </location>
</feature>
<reference evidence="2" key="1">
    <citation type="submission" date="2021-02" db="EMBL/GenBank/DDBJ databases">
        <authorList>
            <person name="Nowell W R."/>
        </authorList>
    </citation>
    <scope>NUCLEOTIDE SEQUENCE</scope>
</reference>
<proteinExistence type="predicted"/>
<organism evidence="2 3">
    <name type="scientific">Rotaria socialis</name>
    <dbReference type="NCBI Taxonomy" id="392032"/>
    <lineage>
        <taxon>Eukaryota</taxon>
        <taxon>Metazoa</taxon>
        <taxon>Spiralia</taxon>
        <taxon>Gnathifera</taxon>
        <taxon>Rotifera</taxon>
        <taxon>Eurotatoria</taxon>
        <taxon>Bdelloidea</taxon>
        <taxon>Philodinida</taxon>
        <taxon>Philodinidae</taxon>
        <taxon>Rotaria</taxon>
    </lineage>
</organism>
<protein>
    <submittedName>
        <fullName evidence="2">Uncharacterized protein</fullName>
    </submittedName>
</protein>
<feature type="region of interest" description="Disordered" evidence="1">
    <location>
        <begin position="1"/>
        <end position="24"/>
    </location>
</feature>